<evidence type="ECO:0000256" key="6">
    <source>
        <dbReference type="ARBA" id="ARBA00023125"/>
    </source>
</evidence>
<dbReference type="AlphaFoldDB" id="A0A088E8H5"/>
<evidence type="ECO:0000256" key="4">
    <source>
        <dbReference type="ARBA" id="ARBA00022695"/>
    </source>
</evidence>
<keyword evidence="4" id="KW-0548">Nucleotidyltransferase</keyword>
<evidence type="ECO:0000313" key="20">
    <source>
        <dbReference type="Proteomes" id="UP000068832"/>
    </source>
</evidence>
<dbReference type="InterPro" id="IPR043502">
    <property type="entry name" value="DNA/RNA_pol_sf"/>
</dbReference>
<evidence type="ECO:0000313" key="10">
    <source>
        <dbReference type="EMBL" id="AKV74446.1"/>
    </source>
</evidence>
<feature type="domain" description="DNA-directed DNA polymerase family B multifunctional" evidence="8">
    <location>
        <begin position="236"/>
        <end position="392"/>
    </location>
</feature>
<proteinExistence type="inferred from homology"/>
<keyword evidence="6" id="KW-0238">DNA-binding</keyword>
<evidence type="ECO:0000256" key="2">
    <source>
        <dbReference type="ARBA" id="ARBA00012417"/>
    </source>
</evidence>
<dbReference type="EMBL" id="CP008822">
    <property type="protein sequence ID" value="AIM27585.1"/>
    <property type="molecule type" value="Genomic_DNA"/>
</dbReference>
<evidence type="ECO:0000313" key="19">
    <source>
        <dbReference type="Proteomes" id="UP000062475"/>
    </source>
</evidence>
<evidence type="ECO:0000313" key="15">
    <source>
        <dbReference type="Proteomes" id="UP000029084"/>
    </source>
</evidence>
<evidence type="ECO:0000313" key="17">
    <source>
        <dbReference type="Proteomes" id="UP000061362"/>
    </source>
</evidence>
<evidence type="ECO:0000256" key="5">
    <source>
        <dbReference type="ARBA" id="ARBA00022932"/>
    </source>
</evidence>
<comment type="catalytic activity">
    <reaction evidence="7">
        <text>DNA(n) + a 2'-deoxyribonucleoside 5'-triphosphate = DNA(n+1) + diphosphate</text>
        <dbReference type="Rhea" id="RHEA:22508"/>
        <dbReference type="Rhea" id="RHEA-COMP:17339"/>
        <dbReference type="Rhea" id="RHEA-COMP:17340"/>
        <dbReference type="ChEBI" id="CHEBI:33019"/>
        <dbReference type="ChEBI" id="CHEBI:61560"/>
        <dbReference type="ChEBI" id="CHEBI:173112"/>
        <dbReference type="EC" id="2.7.7.7"/>
    </reaction>
</comment>
<sequence>MEGYVIDAVPYRGRIKIVLDSFREAWIKTTYPIYVITDRPDLVMQHPSVVSHEEEEWRTLSGERITLHRYELLDLEARSYISRRTTVVNQLPTTLSLVLDRLDARPFRRVRIDEGKVLEFWDLGLSFPPVKYATVITHDWYGPSETGNMFEADVNGEKWRGLLRDLDLEVDVAGCFGRACDHVKAPVKIKLEQKRSPVSIKGLIEWSYTCKTPVRELVDATIGKALTTNEAWVAFEKKIVVPNKVPRVEKLRDMDELLLNDKGGLVLFPRTGCFDDAWQVDFSSMYPSLIVKHNISGETVDACDDVVTEIGHTICNSERGIVPEALSWLIRRKEALKPVDPERAEAIKWILVASFGYLGYRNSKFGKIEAYELVTYYARKTLRRALEIAQEIGVEVLHGIVDSLVIRGDAPQLVRRLEEETGLHLRSTRLKWIVLGGRRDGLPYPMRYFGMTEEGMKYKGIIRRNMPNLVRDFLESSMNILSRAETCEDLKRLRSNLLENLREYEERVIHGEPRDFVMWVKGEPYVRGVRGFYNARRGFMGRDTKYYLEYLRRTAREVLGIG</sequence>
<dbReference type="GO" id="GO:0000166">
    <property type="term" value="F:nucleotide binding"/>
    <property type="evidence" value="ECO:0007669"/>
    <property type="project" value="InterPro"/>
</dbReference>
<evidence type="ECO:0000256" key="1">
    <source>
        <dbReference type="ARBA" id="ARBA00005755"/>
    </source>
</evidence>
<dbReference type="EMBL" id="CP012174">
    <property type="protein sequence ID" value="AKV78936.1"/>
    <property type="molecule type" value="Genomic_DNA"/>
</dbReference>
<dbReference type="GO" id="GO:0003887">
    <property type="term" value="F:DNA-directed DNA polymerase activity"/>
    <property type="evidence" value="ECO:0007669"/>
    <property type="project" value="UniProtKB-KW"/>
</dbReference>
<dbReference type="RefSeq" id="WP_012021388.1">
    <property type="nucleotide sequence ID" value="NZ_CP008822.1"/>
</dbReference>
<evidence type="ECO:0000313" key="14">
    <source>
        <dbReference type="EMBL" id="AKV83420.1"/>
    </source>
</evidence>
<dbReference type="InterPro" id="IPR023211">
    <property type="entry name" value="DNA_pol_palm_dom_sf"/>
</dbReference>
<evidence type="ECO:0000313" key="12">
    <source>
        <dbReference type="EMBL" id="AKV78936.1"/>
    </source>
</evidence>
<dbReference type="PANTHER" id="PTHR10322:SF23">
    <property type="entry name" value="DNA POLYMERASE DELTA CATALYTIC SUBUNIT"/>
    <property type="match status" value="1"/>
</dbReference>
<dbReference type="CDD" id="cd05531">
    <property type="entry name" value="POLBc_B2"/>
    <property type="match status" value="1"/>
</dbReference>
<dbReference type="PATRIC" id="fig|43687.5.peg.1571"/>
<dbReference type="SMART" id="SM00486">
    <property type="entry name" value="POLBc"/>
    <property type="match status" value="1"/>
</dbReference>
<gene>
    <name evidence="9" type="ORF">HA72_1444</name>
    <name evidence="10" type="ORF">MsedA_1464</name>
    <name evidence="11" type="ORF">MsedB_1466</name>
    <name evidence="12" type="ORF">MsedC_1464</name>
    <name evidence="13" type="ORF">MsedD_1465</name>
    <name evidence="14" type="ORF">MsedE_1470</name>
</gene>
<dbReference type="InterPro" id="IPR006172">
    <property type="entry name" value="DNA-dir_DNA_pol_B"/>
</dbReference>
<dbReference type="EMBL" id="CP012173">
    <property type="protein sequence ID" value="AKV76685.1"/>
    <property type="molecule type" value="Genomic_DNA"/>
</dbReference>
<evidence type="ECO:0000256" key="7">
    <source>
        <dbReference type="ARBA" id="ARBA00049244"/>
    </source>
</evidence>
<evidence type="ECO:0000313" key="16">
    <source>
        <dbReference type="Proteomes" id="UP000056255"/>
    </source>
</evidence>
<name>A0A088E8H5_9CREN</name>
<reference evidence="9 15" key="1">
    <citation type="journal article" date="2014" name="J. Bacteriol.">
        <title>Role of an Archaeal PitA Transporter in the Copper and Arsenic Resistance of Metallosphaera sedula, an Extreme Thermoacidophile.</title>
        <authorList>
            <person name="McCarthy S."/>
            <person name="Ai C."/>
            <person name="Wheaton G."/>
            <person name="Tevatia R."/>
            <person name="Eckrich V."/>
            <person name="Kelly R."/>
            <person name="Blum P."/>
        </authorList>
    </citation>
    <scope>NUCLEOTIDE SEQUENCE [LARGE SCALE GENOMIC DNA]</scope>
    <source>
        <strain evidence="9 15">CuR1</strain>
    </source>
</reference>
<evidence type="ECO:0000313" key="18">
    <source>
        <dbReference type="Proteomes" id="UP000062398"/>
    </source>
</evidence>
<evidence type="ECO:0000259" key="8">
    <source>
        <dbReference type="Pfam" id="PF00136"/>
    </source>
</evidence>
<dbReference type="Proteomes" id="UP000068832">
    <property type="component" value="Chromosome"/>
</dbReference>
<reference evidence="17 18" key="2">
    <citation type="journal article" date="2015" name="Genome Announc.">
        <title>Complete Genome Sequences of Evolved Arsenate-Resistant Metallosphaera sedula Strains.</title>
        <authorList>
            <person name="Ai C."/>
            <person name="McCarthy S."/>
            <person name="Schackwitz W."/>
            <person name="Martin J."/>
            <person name="Lipzen A."/>
            <person name="Blum P."/>
        </authorList>
    </citation>
    <scope>NUCLEOTIDE SEQUENCE [LARGE SCALE GENOMIC DNA]</scope>
    <source>
        <strain evidence="12 18">ARS120-1</strain>
        <strain evidence="13 17">ARS120-2</strain>
        <strain evidence="10 20">ARS50-1</strain>
        <strain evidence="11 19">ARS50-2</strain>
    </source>
</reference>
<dbReference type="Proteomes" id="UP000062475">
    <property type="component" value="Chromosome"/>
</dbReference>
<dbReference type="PANTHER" id="PTHR10322">
    <property type="entry name" value="DNA POLYMERASE CATALYTIC SUBUNIT"/>
    <property type="match status" value="1"/>
</dbReference>
<evidence type="ECO:0000313" key="11">
    <source>
        <dbReference type="EMBL" id="AKV76685.1"/>
    </source>
</evidence>
<dbReference type="EMBL" id="CP012175">
    <property type="protein sequence ID" value="AKV81181.1"/>
    <property type="molecule type" value="Genomic_DNA"/>
</dbReference>
<dbReference type="Proteomes" id="UP000061362">
    <property type="component" value="Chromosome"/>
</dbReference>
<organism evidence="9 15">
    <name type="scientific">Metallosphaera sedula</name>
    <dbReference type="NCBI Taxonomy" id="43687"/>
    <lineage>
        <taxon>Archaea</taxon>
        <taxon>Thermoproteota</taxon>
        <taxon>Thermoprotei</taxon>
        <taxon>Sulfolobales</taxon>
        <taxon>Sulfolobaceae</taxon>
        <taxon>Metallosphaera</taxon>
    </lineage>
</organism>
<dbReference type="InterPro" id="IPR050240">
    <property type="entry name" value="DNA_pol_type-B"/>
</dbReference>
<dbReference type="Gene3D" id="1.10.287.690">
    <property type="entry name" value="Helix hairpin bin"/>
    <property type="match status" value="1"/>
</dbReference>
<evidence type="ECO:0000313" key="9">
    <source>
        <dbReference type="EMBL" id="AIM27585.1"/>
    </source>
</evidence>
<dbReference type="GeneID" id="91755946"/>
<reference evidence="14 16" key="3">
    <citation type="submission" date="2015-07" db="EMBL/GenBank/DDBJ databases">
        <title>Physiological, transcriptional responses and genome re-sequencing of acid resistant extremely thermoacidophilic Metallosphaera sedula SARC-M1.</title>
        <authorList>
            <person name="Ai C."/>
            <person name="McCarthy S."/>
            <person name="Eckrich V."/>
            <person name="Rudrappa D."/>
            <person name="Qiu G."/>
            <person name="Blum P."/>
        </authorList>
    </citation>
    <scope>NUCLEOTIDE SEQUENCE [LARGE SCALE GENOMIC DNA]</scope>
    <source>
        <strain evidence="14 16">SARC-M1</strain>
    </source>
</reference>
<dbReference type="OMA" id="TRYIANM"/>
<accession>A0A088E8H5</accession>
<dbReference type="EC" id="2.7.7.7" evidence="2"/>
<dbReference type="GO" id="GO:0003677">
    <property type="term" value="F:DNA binding"/>
    <property type="evidence" value="ECO:0007669"/>
    <property type="project" value="UniProtKB-KW"/>
</dbReference>
<dbReference type="Proteomes" id="UP000062398">
    <property type="component" value="Chromosome"/>
</dbReference>
<evidence type="ECO:0000313" key="13">
    <source>
        <dbReference type="EMBL" id="AKV81181.1"/>
    </source>
</evidence>
<dbReference type="InterPro" id="IPR006134">
    <property type="entry name" value="DNA-dir_DNA_pol_B_multi_dom"/>
</dbReference>
<keyword evidence="5" id="KW-0239">DNA-directed DNA polymerase</keyword>
<dbReference type="OrthoDB" id="8639at2157"/>
<dbReference type="Proteomes" id="UP000056255">
    <property type="component" value="Chromosome"/>
</dbReference>
<comment type="similarity">
    <text evidence="1">Belongs to the DNA polymerase type-B family.</text>
</comment>
<dbReference type="SUPFAM" id="SSF56672">
    <property type="entry name" value="DNA/RNA polymerases"/>
    <property type="match status" value="1"/>
</dbReference>
<dbReference type="Pfam" id="PF00136">
    <property type="entry name" value="DNA_pol_B"/>
    <property type="match status" value="1"/>
</dbReference>
<dbReference type="GO" id="GO:0006261">
    <property type="term" value="P:DNA-templated DNA replication"/>
    <property type="evidence" value="ECO:0007669"/>
    <property type="project" value="TreeGrafter"/>
</dbReference>
<dbReference type="EMBL" id="CP012176">
    <property type="protein sequence ID" value="AKV83420.1"/>
    <property type="molecule type" value="Genomic_DNA"/>
</dbReference>
<dbReference type="Gene3D" id="3.90.1600.10">
    <property type="entry name" value="Palm domain of DNA polymerase"/>
    <property type="match status" value="1"/>
</dbReference>
<dbReference type="EMBL" id="CP012172">
    <property type="protein sequence ID" value="AKV74446.1"/>
    <property type="molecule type" value="Genomic_DNA"/>
</dbReference>
<evidence type="ECO:0000256" key="3">
    <source>
        <dbReference type="ARBA" id="ARBA00022679"/>
    </source>
</evidence>
<keyword evidence="3" id="KW-0808">Transferase</keyword>
<dbReference type="Proteomes" id="UP000029084">
    <property type="component" value="Chromosome"/>
</dbReference>
<protein>
    <recommendedName>
        <fullName evidence="2">DNA-directed DNA polymerase</fullName>
        <ecNumber evidence="2">2.7.7.7</ecNumber>
    </recommendedName>
</protein>